<evidence type="ECO:0000313" key="2">
    <source>
        <dbReference type="Proteomes" id="UP000325289"/>
    </source>
</evidence>
<dbReference type="EMBL" id="FOMS01000006">
    <property type="protein sequence ID" value="SFE13437.1"/>
    <property type="molecule type" value="Genomic_DNA"/>
</dbReference>
<dbReference type="Proteomes" id="UP000325289">
    <property type="component" value="Unassembled WGS sequence"/>
</dbReference>
<reference evidence="1 2" key="1">
    <citation type="submission" date="2016-10" db="EMBL/GenBank/DDBJ databases">
        <authorList>
            <person name="Varghese N."/>
            <person name="Submissions S."/>
        </authorList>
    </citation>
    <scope>NUCLEOTIDE SEQUENCE [LARGE SCALE GENOMIC DNA]</scope>
    <source>
        <strain evidence="2">YIM D21,KCTC 23444,ACCC 10710</strain>
    </source>
</reference>
<organism evidence="1 2">
    <name type="scientific">Roseivivax sediminis</name>
    <dbReference type="NCBI Taxonomy" id="936889"/>
    <lineage>
        <taxon>Bacteria</taxon>
        <taxon>Pseudomonadati</taxon>
        <taxon>Pseudomonadota</taxon>
        <taxon>Alphaproteobacteria</taxon>
        <taxon>Rhodobacterales</taxon>
        <taxon>Roseobacteraceae</taxon>
        <taxon>Roseivivax</taxon>
    </lineage>
</organism>
<dbReference type="RefSeq" id="WP_149756064.1">
    <property type="nucleotide sequence ID" value="NZ_FOMS01000006.1"/>
</dbReference>
<dbReference type="Pfam" id="PF00494">
    <property type="entry name" value="SQS_PSY"/>
    <property type="match status" value="1"/>
</dbReference>
<name>A0A1I1Y176_9RHOB</name>
<evidence type="ECO:0000313" key="1">
    <source>
        <dbReference type="EMBL" id="SFE13437.1"/>
    </source>
</evidence>
<dbReference type="SUPFAM" id="SSF48576">
    <property type="entry name" value="Terpenoid synthases"/>
    <property type="match status" value="1"/>
</dbReference>
<dbReference type="Gene3D" id="1.10.600.10">
    <property type="entry name" value="Farnesyl Diphosphate Synthase"/>
    <property type="match status" value="1"/>
</dbReference>
<proteinExistence type="predicted"/>
<sequence>MEFDDDLNACAAMVEEGDPDRFRAAMAVPVRARSVLFPLYAFNIEVSRAPWVTEEPLIAEMRLQWWIDALDEIGSGGVVRRHEVVTPLAHVLDAEGAEILTGAVEARRADASREDVTEIRDLDAYLAATGGGLLWTAARALGSDQEARARAAGLRGARANWLLGASALQRRGRRPFPQMEAEAIGRVAARWRDDRAGLGEAPSAAQRRAELAVWRADAVLREAAAAPRRVLEGTLGQAVMRPRLSLALRAAGIGRAV</sequence>
<dbReference type="AlphaFoldDB" id="A0A1I1Y176"/>
<dbReference type="InterPro" id="IPR008949">
    <property type="entry name" value="Isoprenoid_synthase_dom_sf"/>
</dbReference>
<dbReference type="OrthoDB" id="9814909at2"/>
<keyword evidence="2" id="KW-1185">Reference proteome</keyword>
<accession>A0A1I1Y176</accession>
<protein>
    <submittedName>
        <fullName evidence="1">Phytoene/squalene synthetase</fullName>
    </submittedName>
</protein>
<gene>
    <name evidence="1" type="ORF">SAMN04515678_106246</name>
</gene>
<dbReference type="InterPro" id="IPR002060">
    <property type="entry name" value="Squ/phyt_synthse"/>
</dbReference>